<dbReference type="EMBL" id="FQZE01000044">
    <property type="protein sequence ID" value="SHJ97093.1"/>
    <property type="molecule type" value="Genomic_DNA"/>
</dbReference>
<keyword evidence="1" id="KW-0472">Membrane</keyword>
<sequence length="126" mass="14640">MAYLKSLFSNRYIFILYFTAIIGLVILPLNSSGELNNTAILRFRADYFLHALLFLPWAFFRPAFRIKPGWWLLWGLLFAAGSEGLQYFLPYRAWNVNDLVANAVGIFLGFILWLLYVAIRKQIKIA</sequence>
<dbReference type="OrthoDB" id="965910at2"/>
<keyword evidence="1" id="KW-1133">Transmembrane helix</keyword>
<dbReference type="Proteomes" id="UP000184050">
    <property type="component" value="Unassembled WGS sequence"/>
</dbReference>
<proteinExistence type="predicted"/>
<dbReference type="AlphaFoldDB" id="A0A1M6NN31"/>
<gene>
    <name evidence="3" type="ORF">SAMN05444280_14412</name>
</gene>
<feature type="domain" description="VanZ-like" evidence="2">
    <location>
        <begin position="14"/>
        <end position="115"/>
    </location>
</feature>
<keyword evidence="4" id="KW-1185">Reference proteome</keyword>
<reference evidence="3 4" key="1">
    <citation type="submission" date="2016-11" db="EMBL/GenBank/DDBJ databases">
        <authorList>
            <person name="Jaros S."/>
            <person name="Januszkiewicz K."/>
            <person name="Wedrychowicz H."/>
        </authorList>
    </citation>
    <scope>NUCLEOTIDE SEQUENCE [LARGE SCALE GENOMIC DNA]</scope>
    <source>
        <strain evidence="3 4">DSM 27063</strain>
    </source>
</reference>
<organism evidence="3 4">
    <name type="scientific">Tangfeifania diversioriginum</name>
    <dbReference type="NCBI Taxonomy" id="1168035"/>
    <lineage>
        <taxon>Bacteria</taxon>
        <taxon>Pseudomonadati</taxon>
        <taxon>Bacteroidota</taxon>
        <taxon>Bacteroidia</taxon>
        <taxon>Marinilabiliales</taxon>
        <taxon>Prolixibacteraceae</taxon>
        <taxon>Tangfeifania</taxon>
    </lineage>
</organism>
<evidence type="ECO:0000313" key="4">
    <source>
        <dbReference type="Proteomes" id="UP000184050"/>
    </source>
</evidence>
<dbReference type="RefSeq" id="WP_073173599.1">
    <property type="nucleotide sequence ID" value="NZ_FQZE01000044.1"/>
</dbReference>
<keyword evidence="1" id="KW-0812">Transmembrane</keyword>
<dbReference type="STRING" id="1168035.SAMN05444280_14412"/>
<evidence type="ECO:0000313" key="3">
    <source>
        <dbReference type="EMBL" id="SHJ97093.1"/>
    </source>
</evidence>
<feature type="transmembrane region" description="Helical" evidence="1">
    <location>
        <begin position="12"/>
        <end position="29"/>
    </location>
</feature>
<accession>A0A1M6NN31</accession>
<feature type="transmembrane region" description="Helical" evidence="1">
    <location>
        <begin position="101"/>
        <end position="119"/>
    </location>
</feature>
<dbReference type="Pfam" id="PF04892">
    <property type="entry name" value="VanZ"/>
    <property type="match status" value="1"/>
</dbReference>
<feature type="transmembrane region" description="Helical" evidence="1">
    <location>
        <begin position="71"/>
        <end position="89"/>
    </location>
</feature>
<feature type="transmembrane region" description="Helical" evidence="1">
    <location>
        <begin position="41"/>
        <end position="59"/>
    </location>
</feature>
<dbReference type="InterPro" id="IPR006976">
    <property type="entry name" value="VanZ-like"/>
</dbReference>
<name>A0A1M6NN31_9BACT</name>
<evidence type="ECO:0000256" key="1">
    <source>
        <dbReference type="SAM" id="Phobius"/>
    </source>
</evidence>
<protein>
    <submittedName>
        <fullName evidence="3">VanZ like family protein</fullName>
    </submittedName>
</protein>
<evidence type="ECO:0000259" key="2">
    <source>
        <dbReference type="Pfam" id="PF04892"/>
    </source>
</evidence>